<dbReference type="InterPro" id="IPR027193">
    <property type="entry name" value="Noc4"/>
</dbReference>
<proteinExistence type="inferred from homology"/>
<comment type="similarity">
    <text evidence="1">Belongs to the CBF/MAK21 family.</text>
</comment>
<dbReference type="EMBL" id="LKCN02000023">
    <property type="protein sequence ID" value="RCI07866.1"/>
    <property type="molecule type" value="Genomic_DNA"/>
</dbReference>
<keyword evidence="5" id="KW-1185">Reference proteome</keyword>
<dbReference type="Proteomes" id="UP000253664">
    <property type="component" value="Unassembled WGS sequence"/>
</dbReference>
<dbReference type="PANTHER" id="PTHR12455:SF0">
    <property type="entry name" value="NUCLEOLAR COMPLEX PROTEIN 4 HOMOLOG"/>
    <property type="match status" value="1"/>
</dbReference>
<name>A0A367L0C3_9HYPO</name>
<accession>A0A367L0C3</accession>
<dbReference type="GO" id="GO:0030692">
    <property type="term" value="C:Noc4p-Nop14p complex"/>
    <property type="evidence" value="ECO:0007669"/>
    <property type="project" value="TreeGrafter"/>
</dbReference>
<protein>
    <recommendedName>
        <fullName evidence="3">CCAAT-binding factor domain-containing protein</fullName>
    </recommendedName>
</protein>
<evidence type="ECO:0000259" key="3">
    <source>
        <dbReference type="Pfam" id="PF03914"/>
    </source>
</evidence>
<evidence type="ECO:0000313" key="4">
    <source>
        <dbReference type="EMBL" id="RCI07866.1"/>
    </source>
</evidence>
<sequence>MPAAAAEDGSKRKRASTEQKPAKRRRSSGGDDDAANPGEKILSMEQGILESKKNYNDISVLLSAADGLDEEATLATVALCRVFLRLLAQGALTFKIPRSEKDSVVVCWLREKLSQYKQVLLCRLRDEDLAVTALTLCMRLLKAEGRHQSGKDEFSFPTVFIEEVIENVLVSDSDAVRRAYVEEYAEQYDDVRFYTFKLLKCASASNSFSRPGPGTDDGYRTAVERIGSNGGPSGVLFDRVFSLISSLDGVPASADDLADFYVAQPPKKTHPLLSVAQHKRQGQDAWLGLMDMIESKEQQKRILGVTSTIIAPWFTQPELLSDFLTNCYNAGGSLSLLALSGVFYLIQKRNLDYPSFYPKLYSLLDRKILHSKHRSRFFRLLDTFLASTHLPAALVASFIKRLARLALNAPASAIAFVTPWIYNLFKRHPTCTFMIHRVMRDSETKRDVLENGFQDPFLPDEANPMESKAIDSCLWELVQLQSHYQPNVATICKIISEQFTKQSYNIEDFLDHSYSSLLEAEMAKQVKKPPVVEFQIPKRVFTSQDAASEGRDGLLVQLVDFGDGAGES</sequence>
<evidence type="ECO:0000256" key="2">
    <source>
        <dbReference type="SAM" id="MobiDB-lite"/>
    </source>
</evidence>
<comment type="caution">
    <text evidence="4">The sequence shown here is derived from an EMBL/GenBank/DDBJ whole genome shotgun (WGS) entry which is preliminary data.</text>
</comment>
<reference evidence="4 5" key="1">
    <citation type="journal article" date="2015" name="BMC Genomics">
        <title>Insights from the genome of Ophiocordyceps polyrhachis-furcata to pathogenicity and host specificity in insect fungi.</title>
        <authorList>
            <person name="Wichadakul D."/>
            <person name="Kobmoo N."/>
            <person name="Ingsriswang S."/>
            <person name="Tangphatsornruang S."/>
            <person name="Chantasingh D."/>
            <person name="Luangsa-ard J.J."/>
            <person name="Eurwilaichitr L."/>
        </authorList>
    </citation>
    <scope>NUCLEOTIDE SEQUENCE [LARGE SCALE GENOMIC DNA]</scope>
    <source>
        <strain evidence="4 5">BCC 54312</strain>
    </source>
</reference>
<dbReference type="PANTHER" id="PTHR12455">
    <property type="entry name" value="NUCLEOLAR COMPLEX PROTEIN 4"/>
    <property type="match status" value="1"/>
</dbReference>
<organism evidence="4 5">
    <name type="scientific">Ophiocordyceps polyrhachis-furcata BCC 54312</name>
    <dbReference type="NCBI Taxonomy" id="1330021"/>
    <lineage>
        <taxon>Eukaryota</taxon>
        <taxon>Fungi</taxon>
        <taxon>Dikarya</taxon>
        <taxon>Ascomycota</taxon>
        <taxon>Pezizomycotina</taxon>
        <taxon>Sordariomycetes</taxon>
        <taxon>Hypocreomycetidae</taxon>
        <taxon>Hypocreales</taxon>
        <taxon>Ophiocordycipitaceae</taxon>
        <taxon>Ophiocordyceps</taxon>
    </lineage>
</organism>
<dbReference type="GO" id="GO:0042254">
    <property type="term" value="P:ribosome biogenesis"/>
    <property type="evidence" value="ECO:0007669"/>
    <property type="project" value="InterPro"/>
</dbReference>
<dbReference type="OrthoDB" id="10263185at2759"/>
<dbReference type="InterPro" id="IPR005612">
    <property type="entry name" value="CCAAT-binding_factor"/>
</dbReference>
<dbReference type="STRING" id="1330021.A0A367L0C3"/>
<dbReference type="AlphaFoldDB" id="A0A367L0C3"/>
<feature type="domain" description="CCAAT-binding factor" evidence="3">
    <location>
        <begin position="335"/>
        <end position="491"/>
    </location>
</feature>
<dbReference type="GO" id="GO:0032040">
    <property type="term" value="C:small-subunit processome"/>
    <property type="evidence" value="ECO:0007669"/>
    <property type="project" value="TreeGrafter"/>
</dbReference>
<gene>
    <name evidence="4" type="ORF">L249_5890</name>
</gene>
<feature type="region of interest" description="Disordered" evidence="2">
    <location>
        <begin position="1"/>
        <end position="38"/>
    </location>
</feature>
<dbReference type="Pfam" id="PF03914">
    <property type="entry name" value="CBF"/>
    <property type="match status" value="1"/>
</dbReference>
<evidence type="ECO:0000256" key="1">
    <source>
        <dbReference type="ARBA" id="ARBA00007797"/>
    </source>
</evidence>
<evidence type="ECO:0000313" key="5">
    <source>
        <dbReference type="Proteomes" id="UP000253664"/>
    </source>
</evidence>